<keyword evidence="3" id="KW-1185">Reference proteome</keyword>
<dbReference type="RefSeq" id="WP_163458675.1">
    <property type="nucleotide sequence ID" value="NZ_JAAGOH010000020.1"/>
</dbReference>
<gene>
    <name evidence="2" type="ORF">G3A44_15655</name>
</gene>
<dbReference type="InterPro" id="IPR012675">
    <property type="entry name" value="Beta-grasp_dom_sf"/>
</dbReference>
<evidence type="ECO:0000313" key="3">
    <source>
        <dbReference type="Proteomes" id="UP000484255"/>
    </source>
</evidence>
<accession>A0A7C9TMH2</accession>
<protein>
    <submittedName>
        <fullName evidence="2">2Fe-2S iron-sulfur cluster binding domain-containing protein</fullName>
    </submittedName>
</protein>
<dbReference type="Pfam" id="PF00111">
    <property type="entry name" value="Fer2"/>
    <property type="match status" value="1"/>
</dbReference>
<name>A0A7C9TMH2_9BURK</name>
<dbReference type="InterPro" id="IPR001041">
    <property type="entry name" value="2Fe-2S_ferredoxin-type"/>
</dbReference>
<dbReference type="SUPFAM" id="SSF54292">
    <property type="entry name" value="2Fe-2S ferredoxin-like"/>
    <property type="match status" value="1"/>
</dbReference>
<evidence type="ECO:0000313" key="2">
    <source>
        <dbReference type="EMBL" id="NDY92625.1"/>
    </source>
</evidence>
<sequence>MRESSPGAQTAPATLTLLPSGWQAPVAPGQSLLEAAQAAGIHLPRSCRNGTCRACLCQLEAGEVHWRVDWPGVLAEERAQGWILPCVAETWGDVRLIQPRARRLLPPSGDTRTP</sequence>
<proteinExistence type="predicted"/>
<dbReference type="Gene3D" id="3.10.20.30">
    <property type="match status" value="1"/>
</dbReference>
<reference evidence="2 3" key="1">
    <citation type="submission" date="2020-02" db="EMBL/GenBank/DDBJ databases">
        <title>Ideonella bacterium strain TBM-1.</title>
        <authorList>
            <person name="Chen W.-M."/>
        </authorList>
    </citation>
    <scope>NUCLEOTIDE SEQUENCE [LARGE SCALE GENOMIC DNA]</scope>
    <source>
        <strain evidence="2 3">TBM-1</strain>
    </source>
</reference>
<dbReference type="GO" id="GO:0051536">
    <property type="term" value="F:iron-sulfur cluster binding"/>
    <property type="evidence" value="ECO:0007669"/>
    <property type="project" value="InterPro"/>
</dbReference>
<organism evidence="2 3">
    <name type="scientific">Ideonella livida</name>
    <dbReference type="NCBI Taxonomy" id="2707176"/>
    <lineage>
        <taxon>Bacteria</taxon>
        <taxon>Pseudomonadati</taxon>
        <taxon>Pseudomonadota</taxon>
        <taxon>Betaproteobacteria</taxon>
        <taxon>Burkholderiales</taxon>
        <taxon>Sphaerotilaceae</taxon>
        <taxon>Ideonella</taxon>
    </lineage>
</organism>
<dbReference type="AlphaFoldDB" id="A0A7C9TMH2"/>
<dbReference type="CDD" id="cd00207">
    <property type="entry name" value="fer2"/>
    <property type="match status" value="1"/>
</dbReference>
<dbReference type="Proteomes" id="UP000484255">
    <property type="component" value="Unassembled WGS sequence"/>
</dbReference>
<comment type="caution">
    <text evidence="2">The sequence shown here is derived from an EMBL/GenBank/DDBJ whole genome shotgun (WGS) entry which is preliminary data.</text>
</comment>
<dbReference type="InterPro" id="IPR036010">
    <property type="entry name" value="2Fe-2S_ferredoxin-like_sf"/>
</dbReference>
<dbReference type="PROSITE" id="PS51085">
    <property type="entry name" value="2FE2S_FER_2"/>
    <property type="match status" value="1"/>
</dbReference>
<evidence type="ECO:0000259" key="1">
    <source>
        <dbReference type="PROSITE" id="PS51085"/>
    </source>
</evidence>
<feature type="domain" description="2Fe-2S ferredoxin-type" evidence="1">
    <location>
        <begin position="13"/>
        <end position="102"/>
    </location>
</feature>
<dbReference type="EMBL" id="JAAGOH010000020">
    <property type="protein sequence ID" value="NDY92625.1"/>
    <property type="molecule type" value="Genomic_DNA"/>
</dbReference>